<feature type="transmembrane region" description="Helical" evidence="1">
    <location>
        <begin position="67"/>
        <end position="88"/>
    </location>
</feature>
<feature type="transmembrane region" description="Helical" evidence="1">
    <location>
        <begin position="44"/>
        <end position="61"/>
    </location>
</feature>
<dbReference type="OrthoDB" id="122197at2"/>
<accession>A0A1E2RZH6</accession>
<name>A0A1E2RZH6_9HYPH</name>
<keyword evidence="3" id="KW-1185">Reference proteome</keyword>
<feature type="transmembrane region" description="Helical" evidence="1">
    <location>
        <begin position="12"/>
        <end position="32"/>
    </location>
</feature>
<gene>
    <name evidence="2" type="ORF">A7A08_01648</name>
</gene>
<keyword evidence="1" id="KW-0812">Transmembrane</keyword>
<evidence type="ECO:0000256" key="1">
    <source>
        <dbReference type="SAM" id="Phobius"/>
    </source>
</evidence>
<keyword evidence="1" id="KW-1133">Transmembrane helix</keyword>
<organism evidence="2 3">
    <name type="scientific">Methyloligella halotolerans</name>
    <dbReference type="NCBI Taxonomy" id="1177755"/>
    <lineage>
        <taxon>Bacteria</taxon>
        <taxon>Pseudomonadati</taxon>
        <taxon>Pseudomonadota</taxon>
        <taxon>Alphaproteobacteria</taxon>
        <taxon>Hyphomicrobiales</taxon>
        <taxon>Hyphomicrobiaceae</taxon>
        <taxon>Methyloligella</taxon>
    </lineage>
</organism>
<dbReference type="RefSeq" id="WP_069094944.1">
    <property type="nucleotide sequence ID" value="NZ_MASI01000003.1"/>
</dbReference>
<comment type="caution">
    <text evidence="2">The sequence shown here is derived from an EMBL/GenBank/DDBJ whole genome shotgun (WGS) entry which is preliminary data.</text>
</comment>
<sequence length="166" mass="18142">MVLGVSLQTFTLIHVVISLIGIAAGLLTLFAMITSEQPSRWTGLFLWSTLLTSITGFLFPVTTLTPAIIVGIITTTVVAIALASYYLFHLRGHWRWIYVASALFALYLNCFVGVVQSFQKIGPLNMLAPNGNEPPFMAAQGALLLAFLMLGYLALRRFHPERALGA</sequence>
<evidence type="ECO:0000313" key="3">
    <source>
        <dbReference type="Proteomes" id="UP000095087"/>
    </source>
</evidence>
<dbReference type="EMBL" id="MASI01000003">
    <property type="protein sequence ID" value="ODA67614.1"/>
    <property type="molecule type" value="Genomic_DNA"/>
</dbReference>
<feature type="transmembrane region" description="Helical" evidence="1">
    <location>
        <begin position="136"/>
        <end position="155"/>
    </location>
</feature>
<proteinExistence type="predicted"/>
<reference evidence="2 3" key="1">
    <citation type="submission" date="2016-07" db="EMBL/GenBank/DDBJ databases">
        <title>Draft genome sequence of Methyloligella halotolerans C2T (VKM B-2706T=CCUG 61687T=DSM 25045T), a halotolerant polyhydroxybutyrate accumulating methylotroph.</title>
        <authorList>
            <person name="Vasilenko O.V."/>
            <person name="Doronina N.V."/>
            <person name="Poroshina M.N."/>
            <person name="Tarlachkov S.V."/>
            <person name="Trotsenko Y.A."/>
        </authorList>
    </citation>
    <scope>NUCLEOTIDE SEQUENCE [LARGE SCALE GENOMIC DNA]</scope>
    <source>
        <strain evidence="2 3">VKM B-2706</strain>
    </source>
</reference>
<keyword evidence="1" id="KW-0472">Membrane</keyword>
<dbReference type="Proteomes" id="UP000095087">
    <property type="component" value="Unassembled WGS sequence"/>
</dbReference>
<dbReference type="AlphaFoldDB" id="A0A1E2RZH6"/>
<evidence type="ECO:0000313" key="2">
    <source>
        <dbReference type="EMBL" id="ODA67614.1"/>
    </source>
</evidence>
<feature type="transmembrane region" description="Helical" evidence="1">
    <location>
        <begin position="95"/>
        <end position="116"/>
    </location>
</feature>
<protein>
    <submittedName>
        <fullName evidence="2">Uncharacterized protein</fullName>
    </submittedName>
</protein>